<accession>A0A4E0S1V4</accession>
<name>A0A4E0S1V4_FASHE</name>
<dbReference type="EMBL" id="JXXN02000596">
    <property type="protein sequence ID" value="THD26892.1"/>
    <property type="molecule type" value="Genomic_DNA"/>
</dbReference>
<evidence type="ECO:0000256" key="1">
    <source>
        <dbReference type="SAM" id="MobiDB-lite"/>
    </source>
</evidence>
<gene>
    <name evidence="2" type="ORF">D915_001796</name>
</gene>
<feature type="compositionally biased region" description="Polar residues" evidence="1">
    <location>
        <begin position="448"/>
        <end position="458"/>
    </location>
</feature>
<feature type="region of interest" description="Disordered" evidence="1">
    <location>
        <begin position="428"/>
        <end position="492"/>
    </location>
</feature>
<protein>
    <submittedName>
        <fullName evidence="2">Uncharacterized protein</fullName>
    </submittedName>
</protein>
<comment type="caution">
    <text evidence="2">The sequence shown here is derived from an EMBL/GenBank/DDBJ whole genome shotgun (WGS) entry which is preliminary data.</text>
</comment>
<reference evidence="2" key="1">
    <citation type="submission" date="2019-03" db="EMBL/GenBank/DDBJ databases">
        <title>Improved annotation for the trematode Fasciola hepatica.</title>
        <authorList>
            <person name="Choi Y.-J."/>
            <person name="Martin J."/>
            <person name="Mitreva M."/>
        </authorList>
    </citation>
    <scope>NUCLEOTIDE SEQUENCE [LARGE SCALE GENOMIC DNA]</scope>
</reference>
<evidence type="ECO:0000313" key="3">
    <source>
        <dbReference type="Proteomes" id="UP000230066"/>
    </source>
</evidence>
<dbReference type="Proteomes" id="UP000230066">
    <property type="component" value="Unassembled WGS sequence"/>
</dbReference>
<feature type="compositionally biased region" description="Polar residues" evidence="1">
    <location>
        <begin position="236"/>
        <end position="257"/>
    </location>
</feature>
<evidence type="ECO:0000313" key="2">
    <source>
        <dbReference type="EMBL" id="THD26892.1"/>
    </source>
</evidence>
<feature type="region of interest" description="Disordered" evidence="1">
    <location>
        <begin position="233"/>
        <end position="257"/>
    </location>
</feature>
<dbReference type="AlphaFoldDB" id="A0A4E0S1V4"/>
<keyword evidence="3" id="KW-1185">Reference proteome</keyword>
<sequence>MDSVSKFRILHPAFTCPTQETNRNAREANFTQLHLSEAKRSRLRLQWRSAAGFTLARYYRNQLLRVLSDSEKIERLKSLLAAESGNFASTVQALEERHRVTQDTLTKELSLTRQTLTGMIQQYAAVKHIFVKAELQLTLLRQRDATNRLALSRLVDQLAKLSSEKQILFDRLGELESRLAWSTSTVPSATSTEFAFNEPNPKSVETSDRELDIASLNERMSQLEHRIEQLRRTSESLKSSSLAPETHTPSNNLLQISPVTNVPDPLPISSPNPVPIQVAHLRTIDSSETSTPEPPSPHIHENVMCNGSLGVKDSKRNNILDSTSCDISHAPEILLPKHNLIATGDTPGITRHSAVRRSNRVLLTGLSQTHTPRFYRLEIHRSLEPVTDLTIPVICRHPATLCTQSVSSAGMHEVACVQPKIIKHRRYERDVPGSRAPCSTFESDDQTSDSSAHNVNVTEHSREYSPEILNTKVTDGTPEPIPPSSVITTATHPRLSKLGSVLKSMKRGKTD</sequence>
<organism evidence="2 3">
    <name type="scientific">Fasciola hepatica</name>
    <name type="common">Liver fluke</name>
    <dbReference type="NCBI Taxonomy" id="6192"/>
    <lineage>
        <taxon>Eukaryota</taxon>
        <taxon>Metazoa</taxon>
        <taxon>Spiralia</taxon>
        <taxon>Lophotrochozoa</taxon>
        <taxon>Platyhelminthes</taxon>
        <taxon>Trematoda</taxon>
        <taxon>Digenea</taxon>
        <taxon>Plagiorchiida</taxon>
        <taxon>Echinostomata</taxon>
        <taxon>Echinostomatoidea</taxon>
        <taxon>Fasciolidae</taxon>
        <taxon>Fasciola</taxon>
    </lineage>
</organism>
<proteinExistence type="predicted"/>